<protein>
    <submittedName>
        <fullName evidence="2">Putative glutathione S-transferase</fullName>
    </submittedName>
</protein>
<dbReference type="Proteomes" id="UP000001036">
    <property type="component" value="Chromosome"/>
</dbReference>
<dbReference type="PANTHER" id="PTHR42673">
    <property type="entry name" value="MALEYLACETOACETATE ISOMERASE"/>
    <property type="match status" value="1"/>
</dbReference>
<dbReference type="SFLD" id="SFLDG00358">
    <property type="entry name" value="Main_(cytGST)"/>
    <property type="match status" value="1"/>
</dbReference>
<dbReference type="Pfam" id="PF13410">
    <property type="entry name" value="GST_C_2"/>
    <property type="match status" value="1"/>
</dbReference>
<evidence type="ECO:0000313" key="3">
    <source>
        <dbReference type="Proteomes" id="UP000001036"/>
    </source>
</evidence>
<evidence type="ECO:0000259" key="1">
    <source>
        <dbReference type="PROSITE" id="PS50404"/>
    </source>
</evidence>
<keyword evidence="2" id="KW-0808">Transferase</keyword>
<dbReference type="GO" id="GO:0016034">
    <property type="term" value="F:maleylacetoacetate isomerase activity"/>
    <property type="evidence" value="ECO:0007669"/>
    <property type="project" value="TreeGrafter"/>
</dbReference>
<dbReference type="EMBL" id="CP000934">
    <property type="protein sequence ID" value="ACE85636.1"/>
    <property type="molecule type" value="Genomic_DNA"/>
</dbReference>
<dbReference type="CDD" id="cd03043">
    <property type="entry name" value="GST_N_1"/>
    <property type="match status" value="1"/>
</dbReference>
<dbReference type="InterPro" id="IPR004045">
    <property type="entry name" value="Glutathione_S-Trfase_N"/>
</dbReference>
<feature type="domain" description="GST N-terminal" evidence="1">
    <location>
        <begin position="2"/>
        <end position="82"/>
    </location>
</feature>
<dbReference type="CDD" id="cd03194">
    <property type="entry name" value="GST_C_3"/>
    <property type="match status" value="1"/>
</dbReference>
<dbReference type="OrthoDB" id="9799538at2"/>
<dbReference type="InterPro" id="IPR040079">
    <property type="entry name" value="Glutathione_S-Trfase"/>
</dbReference>
<dbReference type="InterPro" id="IPR036249">
    <property type="entry name" value="Thioredoxin-like_sf"/>
</dbReference>
<sequence>MYRLHIANKNYSSWSLRPWVLMRALDIPFDEILHPFPEQGAWDQYRQFAPNGKVPCLQDGDLTIWDSLAIVEYLAEQHAGVWPGDTAARAWARSAVAEMHSGFQALRSTCGMNCGLRIELPGLSLAVQKDLARIDELWSQGVSRFGGPFLAGSQFTAVDAFFAPVAFRVQTYGLPLSAIAQAYSETLVQLAAMQQWYQAALLEPWRESAHEQEALDAGRLLADYRSA</sequence>
<keyword evidence="3" id="KW-1185">Reference proteome</keyword>
<dbReference type="GO" id="GO:0006559">
    <property type="term" value="P:L-phenylalanine catabolic process"/>
    <property type="evidence" value="ECO:0007669"/>
    <property type="project" value="TreeGrafter"/>
</dbReference>
<reference evidence="2 3" key="1">
    <citation type="journal article" date="2008" name="J. Bacteriol.">
        <title>Insights into plant cell wall degradation from the genome sequence of the soil bacterium Cellvibrio japonicus.</title>
        <authorList>
            <person name="Deboy R.T."/>
            <person name="Mongodin E.F."/>
            <person name="Fouts D.E."/>
            <person name="Tailford L.E."/>
            <person name="Khouri H."/>
            <person name="Emerson J.B."/>
            <person name="Mohamoud Y."/>
            <person name="Watkins K."/>
            <person name="Henrissat B."/>
            <person name="Gilbert H.J."/>
            <person name="Nelson K.E."/>
        </authorList>
    </citation>
    <scope>NUCLEOTIDE SEQUENCE [LARGE SCALE GENOMIC DNA]</scope>
    <source>
        <strain evidence="2 3">Ueda107</strain>
    </source>
</reference>
<proteinExistence type="predicted"/>
<dbReference type="KEGG" id="cja:CJA_0484"/>
<dbReference type="HOGENOM" id="CLU_070658_0_0_6"/>
<dbReference type="AlphaFoldDB" id="B3PIX3"/>
<name>B3PIX3_CELJU</name>
<dbReference type="STRING" id="498211.CJA_0484"/>
<evidence type="ECO:0000313" key="2">
    <source>
        <dbReference type="EMBL" id="ACE85636.1"/>
    </source>
</evidence>
<dbReference type="SUPFAM" id="SSF52833">
    <property type="entry name" value="Thioredoxin-like"/>
    <property type="match status" value="1"/>
</dbReference>
<dbReference type="GO" id="GO:0006749">
    <property type="term" value="P:glutathione metabolic process"/>
    <property type="evidence" value="ECO:0007669"/>
    <property type="project" value="TreeGrafter"/>
</dbReference>
<dbReference type="GO" id="GO:0004364">
    <property type="term" value="F:glutathione transferase activity"/>
    <property type="evidence" value="ECO:0007669"/>
    <property type="project" value="TreeGrafter"/>
</dbReference>
<dbReference type="PANTHER" id="PTHR42673:SF4">
    <property type="entry name" value="MALEYLACETOACETATE ISOMERASE"/>
    <property type="match status" value="1"/>
</dbReference>
<dbReference type="PROSITE" id="PS50404">
    <property type="entry name" value="GST_NTER"/>
    <property type="match status" value="1"/>
</dbReference>
<dbReference type="Pfam" id="PF13409">
    <property type="entry name" value="GST_N_2"/>
    <property type="match status" value="1"/>
</dbReference>
<dbReference type="RefSeq" id="WP_012486164.1">
    <property type="nucleotide sequence ID" value="NC_010995.1"/>
</dbReference>
<dbReference type="SUPFAM" id="SSF47616">
    <property type="entry name" value="GST C-terminal domain-like"/>
    <property type="match status" value="1"/>
</dbReference>
<dbReference type="Gene3D" id="1.20.1050.10">
    <property type="match status" value="1"/>
</dbReference>
<organism evidence="2 3">
    <name type="scientific">Cellvibrio japonicus (strain Ueda107)</name>
    <name type="common">Pseudomonas fluorescens subsp. cellulosa</name>
    <dbReference type="NCBI Taxonomy" id="498211"/>
    <lineage>
        <taxon>Bacteria</taxon>
        <taxon>Pseudomonadati</taxon>
        <taxon>Pseudomonadota</taxon>
        <taxon>Gammaproteobacteria</taxon>
        <taxon>Cellvibrionales</taxon>
        <taxon>Cellvibrionaceae</taxon>
        <taxon>Cellvibrio</taxon>
    </lineage>
</organism>
<accession>B3PIX3</accession>
<dbReference type="SFLD" id="SFLDS00019">
    <property type="entry name" value="Glutathione_Transferase_(cytos"/>
    <property type="match status" value="1"/>
</dbReference>
<gene>
    <name evidence="2" type="ordered locus">CJA_0484</name>
</gene>
<dbReference type="eggNOG" id="COG0625">
    <property type="taxonomic scope" value="Bacteria"/>
</dbReference>
<dbReference type="InterPro" id="IPR036282">
    <property type="entry name" value="Glutathione-S-Trfase_C_sf"/>
</dbReference>
<dbReference type="Gene3D" id="3.40.30.10">
    <property type="entry name" value="Glutaredoxin"/>
    <property type="match status" value="1"/>
</dbReference>